<evidence type="ECO:0008006" key="3">
    <source>
        <dbReference type="Google" id="ProtNLM"/>
    </source>
</evidence>
<organism evidence="1 2">
    <name type="scientific">Pedobacter roseus</name>
    <dbReference type="NCBI Taxonomy" id="336820"/>
    <lineage>
        <taxon>Bacteria</taxon>
        <taxon>Pseudomonadati</taxon>
        <taxon>Bacteroidota</taxon>
        <taxon>Sphingobacteriia</taxon>
        <taxon>Sphingobacteriales</taxon>
        <taxon>Sphingobacteriaceae</taxon>
        <taxon>Pedobacter</taxon>
    </lineage>
</organism>
<dbReference type="InterPro" id="IPR012334">
    <property type="entry name" value="Pectin_lyas_fold"/>
</dbReference>
<reference evidence="1 2" key="1">
    <citation type="submission" date="2020-08" db="EMBL/GenBank/DDBJ databases">
        <title>Genome sequence of Pedobacter roseus KACC 11594T.</title>
        <authorList>
            <person name="Hyun D.-W."/>
            <person name="Bae J.-W."/>
        </authorList>
    </citation>
    <scope>NUCLEOTIDE SEQUENCE [LARGE SCALE GENOMIC DNA]</scope>
    <source>
        <strain evidence="1 2">KACC 11594</strain>
    </source>
</reference>
<dbReference type="NCBIfam" id="TIGR03804">
    <property type="entry name" value="para_beta_helix"/>
    <property type="match status" value="1"/>
</dbReference>
<dbReference type="KEGG" id="proe:H9L23_01485"/>
<dbReference type="RefSeq" id="WP_187593339.1">
    <property type="nucleotide sequence ID" value="NZ_CP060723.1"/>
</dbReference>
<dbReference type="Proteomes" id="UP000515806">
    <property type="component" value="Chromosome"/>
</dbReference>
<dbReference type="AlphaFoldDB" id="A0A7G9QHJ1"/>
<accession>A0A7G9QHJ1</accession>
<sequence length="388" mass="42548">MIRKLSICILLSLLFLQKISAKVYRIGSEQEFKAVQSLLIPGDEVVIKNGNYTDWSININNKGTLVKPIIIQAEKQGMVIFSGNVTKPIFSVSGEYVFIKGINFKDCVLTKTGVLIELATSNNCSISNCSFSANQAKSQFTPLVIISGNGSNNVVEGCGFISNVDNQDVQVKITKDTYPKLTLIENNIFRDKNKVSWPNGNGGECVQVGQDPVLLGNQKPETTVRKNRFIHCNGENEVISNKSSGNKYLNNYFEDNDGELVMRGGHDCIIADNTFKGGTGGIRINGTGHQLINNKIDGIQTAIRLMYGMAKGKDEIGFYISASDCTIKNNTISNATTGILIGDSKDADWTGKFDTKRYPSPVMQNVAPFNNTIEANSFKNVKVEEVKK</sequence>
<dbReference type="Pfam" id="PF14592">
    <property type="entry name" value="Chondroitinas_B"/>
    <property type="match status" value="1"/>
</dbReference>
<dbReference type="SMART" id="SM00710">
    <property type="entry name" value="PbH1"/>
    <property type="match status" value="3"/>
</dbReference>
<dbReference type="Gene3D" id="2.160.20.10">
    <property type="entry name" value="Single-stranded right-handed beta-helix, Pectin lyase-like"/>
    <property type="match status" value="1"/>
</dbReference>
<dbReference type="InterPro" id="IPR039513">
    <property type="entry name" value="PL-6"/>
</dbReference>
<dbReference type="InterPro" id="IPR022441">
    <property type="entry name" value="Para_beta_helix_rpt-2"/>
</dbReference>
<proteinExistence type="predicted"/>
<dbReference type="EMBL" id="CP060723">
    <property type="protein sequence ID" value="QNN42816.1"/>
    <property type="molecule type" value="Genomic_DNA"/>
</dbReference>
<evidence type="ECO:0000313" key="2">
    <source>
        <dbReference type="Proteomes" id="UP000515806"/>
    </source>
</evidence>
<gene>
    <name evidence="1" type="ORF">H9L23_01485</name>
</gene>
<dbReference type="InterPro" id="IPR011050">
    <property type="entry name" value="Pectin_lyase_fold/virulence"/>
</dbReference>
<name>A0A7G9QHJ1_9SPHI</name>
<dbReference type="InterPro" id="IPR006626">
    <property type="entry name" value="PbH1"/>
</dbReference>
<keyword evidence="2" id="KW-1185">Reference proteome</keyword>
<evidence type="ECO:0000313" key="1">
    <source>
        <dbReference type="EMBL" id="QNN42816.1"/>
    </source>
</evidence>
<dbReference type="SUPFAM" id="SSF51126">
    <property type="entry name" value="Pectin lyase-like"/>
    <property type="match status" value="1"/>
</dbReference>
<protein>
    <recommendedName>
        <fullName evidence="3">Right-handed parallel beta-helix repeat-containing protein</fullName>
    </recommendedName>
</protein>